<evidence type="ECO:0000256" key="1">
    <source>
        <dbReference type="ARBA" id="ARBA00006450"/>
    </source>
</evidence>
<gene>
    <name evidence="2" type="ORF">FHS09_001674</name>
</gene>
<dbReference type="AlphaFoldDB" id="A0A7W4ZA12"/>
<comment type="similarity">
    <text evidence="1">Belongs to the UPF0270 family.</text>
</comment>
<dbReference type="Pfam" id="PF06794">
    <property type="entry name" value="UPF0270"/>
    <property type="match status" value="1"/>
</dbReference>
<keyword evidence="3" id="KW-1185">Reference proteome</keyword>
<dbReference type="SUPFAM" id="SSF118001">
    <property type="entry name" value="YehU-like"/>
    <property type="match status" value="1"/>
</dbReference>
<dbReference type="Gene3D" id="1.10.10.610">
    <property type="entry name" value="YehU-like"/>
    <property type="match status" value="1"/>
</dbReference>
<evidence type="ECO:0000313" key="2">
    <source>
        <dbReference type="EMBL" id="MBB3060854.1"/>
    </source>
</evidence>
<comment type="caution">
    <text evidence="2">The sequence shown here is derived from an EMBL/GenBank/DDBJ whole genome shotgun (WGS) entry which is preliminary data.</text>
</comment>
<sequence>MVRIAIFSHCHPTTMKIPYRQLDSGTLQNLLEEYATRDGTDYGEREASLEDKVTSLRRQLQSGEVVIWFEPGEESVNLVLARDLPIDD</sequence>
<proteinExistence type="inferred from homology"/>
<evidence type="ECO:0000313" key="3">
    <source>
        <dbReference type="Proteomes" id="UP000535937"/>
    </source>
</evidence>
<dbReference type="Proteomes" id="UP000535937">
    <property type="component" value="Unassembled WGS sequence"/>
</dbReference>
<reference evidence="2 3" key="1">
    <citation type="submission" date="2020-08" db="EMBL/GenBank/DDBJ databases">
        <title>Genomic Encyclopedia of Type Strains, Phase III (KMG-III): the genomes of soil and plant-associated and newly described type strains.</title>
        <authorList>
            <person name="Whitman W."/>
        </authorList>
    </citation>
    <scope>NUCLEOTIDE SEQUENCE [LARGE SCALE GENOMIC DNA]</scope>
    <source>
        <strain evidence="2 3">CECT 8799</strain>
    </source>
</reference>
<dbReference type="InterPro" id="IPR010648">
    <property type="entry name" value="UPF0270"/>
</dbReference>
<dbReference type="RefSeq" id="WP_343057443.1">
    <property type="nucleotide sequence ID" value="NZ_JACHWZ010000006.1"/>
</dbReference>
<dbReference type="InterPro" id="IPR036685">
    <property type="entry name" value="YehU-like_sf"/>
</dbReference>
<protein>
    <submittedName>
        <fullName evidence="2">Uncharacterized protein</fullName>
    </submittedName>
</protein>
<name>A0A7W4ZA12_9GAMM</name>
<dbReference type="EMBL" id="JACHWZ010000006">
    <property type="protein sequence ID" value="MBB3060854.1"/>
    <property type="molecule type" value="Genomic_DNA"/>
</dbReference>
<organism evidence="2 3">
    <name type="scientific">Microbulbifer rhizosphaerae</name>
    <dbReference type="NCBI Taxonomy" id="1562603"/>
    <lineage>
        <taxon>Bacteria</taxon>
        <taxon>Pseudomonadati</taxon>
        <taxon>Pseudomonadota</taxon>
        <taxon>Gammaproteobacteria</taxon>
        <taxon>Cellvibrionales</taxon>
        <taxon>Microbulbiferaceae</taxon>
        <taxon>Microbulbifer</taxon>
    </lineage>
</organism>
<accession>A0A7W4ZA12</accession>